<dbReference type="PANTHER" id="PTHR37957:SF1">
    <property type="entry name" value="PHYTASE-LIKE DOMAIN-CONTAINING PROTEIN"/>
    <property type="match status" value="1"/>
</dbReference>
<evidence type="ECO:0000313" key="4">
    <source>
        <dbReference type="Proteomes" id="UP000199391"/>
    </source>
</evidence>
<name>A0A1I7K8N6_9BURK</name>
<reference evidence="4" key="1">
    <citation type="submission" date="2016-10" db="EMBL/GenBank/DDBJ databases">
        <authorList>
            <person name="Varghese N."/>
            <person name="Submissions S."/>
        </authorList>
    </citation>
    <scope>NUCLEOTIDE SEQUENCE [LARGE SCALE GENOMIC DNA]</scope>
    <source>
        <strain evidence="4">CGMCC 1.11014</strain>
    </source>
</reference>
<feature type="signal peptide" evidence="1">
    <location>
        <begin position="1"/>
        <end position="24"/>
    </location>
</feature>
<keyword evidence="1" id="KW-0732">Signal</keyword>
<dbReference type="PANTHER" id="PTHR37957">
    <property type="entry name" value="BLR7070 PROTEIN"/>
    <property type="match status" value="1"/>
</dbReference>
<dbReference type="Proteomes" id="UP000199391">
    <property type="component" value="Unassembled WGS sequence"/>
</dbReference>
<dbReference type="EMBL" id="FPBO01000015">
    <property type="protein sequence ID" value="SFU93804.1"/>
    <property type="molecule type" value="Genomic_DNA"/>
</dbReference>
<dbReference type="OrthoDB" id="9798539at2"/>
<gene>
    <name evidence="3" type="ORF">SAMN05216552_1015101</name>
</gene>
<organism evidence="3 4">
    <name type="scientific">Pseudoduganella namucuonensis</name>
    <dbReference type="NCBI Taxonomy" id="1035707"/>
    <lineage>
        <taxon>Bacteria</taxon>
        <taxon>Pseudomonadati</taxon>
        <taxon>Pseudomonadota</taxon>
        <taxon>Betaproteobacteria</taxon>
        <taxon>Burkholderiales</taxon>
        <taxon>Oxalobacteraceae</taxon>
        <taxon>Telluria group</taxon>
        <taxon>Pseudoduganella</taxon>
    </lineage>
</organism>
<feature type="chain" id="PRO_5011567811" evidence="1">
    <location>
        <begin position="25"/>
        <end position="388"/>
    </location>
</feature>
<dbReference type="InterPro" id="IPR027372">
    <property type="entry name" value="Phytase-like_dom"/>
</dbReference>
<sequence>MPRPGRAPAAALACLAPCSAAYLAACVAACLLASSLAGCAGMPEAPRRGAAAHVPGASLRFIGEQRLPPRMAFMGTVVGGLSGIAYDPAGGEWVLASDDRSEHSPARYYTARLDYDARAFKAATLTGVRFFAHPDGEAPDIETVRHDPLDGGIWYASEGDRGRGWQPWVRHSGGGGSATLPVPEMFRYWPGREYGARDNRVFEGLDFAPDGASLWLAAESTLYQDGAPPTTEAGAVARITRLDRGGKVLAQYAYPLDAIPHAAAPGRPADNGIAEILALDERRLYVLERAGRQDAEGRFHFHVRLYEMDTGGATDIQRIAALSGAAYVAARKRLVLDVDRLPLARRDNLEGMAWGPRLANGHDTLVLVSDDNFSATQVTQLLLFEAMP</sequence>
<feature type="domain" description="Phytase-like" evidence="2">
    <location>
        <begin position="77"/>
        <end position="373"/>
    </location>
</feature>
<protein>
    <submittedName>
        <fullName evidence="3">Uncharacterized conserved protein</fullName>
    </submittedName>
</protein>
<accession>A0A1I7K8N6</accession>
<dbReference type="SUPFAM" id="SSF63829">
    <property type="entry name" value="Calcium-dependent phosphotriesterase"/>
    <property type="match status" value="1"/>
</dbReference>
<dbReference type="STRING" id="1035707.SAMN05216552_1015101"/>
<dbReference type="Pfam" id="PF13449">
    <property type="entry name" value="Phytase-like"/>
    <property type="match status" value="1"/>
</dbReference>
<keyword evidence="4" id="KW-1185">Reference proteome</keyword>
<proteinExistence type="predicted"/>
<evidence type="ECO:0000256" key="1">
    <source>
        <dbReference type="SAM" id="SignalP"/>
    </source>
</evidence>
<evidence type="ECO:0000313" key="3">
    <source>
        <dbReference type="EMBL" id="SFU93804.1"/>
    </source>
</evidence>
<evidence type="ECO:0000259" key="2">
    <source>
        <dbReference type="Pfam" id="PF13449"/>
    </source>
</evidence>
<dbReference type="AlphaFoldDB" id="A0A1I7K8N6"/>